<keyword evidence="2" id="KW-1185">Reference proteome</keyword>
<organism evidence="2 3">
    <name type="scientific">Notechis scutatus</name>
    <name type="common">mainland tiger snake</name>
    <dbReference type="NCBI Taxonomy" id="8663"/>
    <lineage>
        <taxon>Eukaryota</taxon>
        <taxon>Metazoa</taxon>
        <taxon>Chordata</taxon>
        <taxon>Craniata</taxon>
        <taxon>Vertebrata</taxon>
        <taxon>Euteleostomi</taxon>
        <taxon>Lepidosauria</taxon>
        <taxon>Squamata</taxon>
        <taxon>Bifurcata</taxon>
        <taxon>Unidentata</taxon>
        <taxon>Episquamata</taxon>
        <taxon>Toxicofera</taxon>
        <taxon>Serpentes</taxon>
        <taxon>Colubroidea</taxon>
        <taxon>Elapidae</taxon>
        <taxon>Hydrophiinae</taxon>
        <taxon>Notechis</taxon>
    </lineage>
</organism>
<dbReference type="RefSeq" id="XP_026538955.1">
    <property type="nucleotide sequence ID" value="XM_026683170.1"/>
</dbReference>
<gene>
    <name evidence="3" type="primary">LOC113422319</name>
</gene>
<protein>
    <submittedName>
        <fullName evidence="3">Uncharacterized protein LOC113422319</fullName>
    </submittedName>
</protein>
<sequence>MKAAAVGLSGQDSQDQLKLPCIVWTNLVFQVPQRKIPSEVTTRKNRRQERNLIAASKQGFRSEDGIRDKKNREGKWPPLWTGCSQENAPEDGQVSTLPGSPDMNPPLLPAPKILVTSEKQPPRKILVDLRPLLENVIDPVDSWPKKPLEKKQLLQEGCPSSTSGDFGDEGCLEGGGEDQAPETPAGFPKDRGIPRVHIFLPPIGASKLYRKKIKIAKRTTWAPPGESTQLRKITFAQV</sequence>
<reference evidence="3" key="1">
    <citation type="submission" date="2025-08" db="UniProtKB">
        <authorList>
            <consortium name="RefSeq"/>
        </authorList>
    </citation>
    <scope>IDENTIFICATION</scope>
</reference>
<feature type="compositionally biased region" description="Polar residues" evidence="1">
    <location>
        <begin position="82"/>
        <end position="98"/>
    </location>
</feature>
<feature type="region of interest" description="Disordered" evidence="1">
    <location>
        <begin position="154"/>
        <end position="190"/>
    </location>
</feature>
<accession>A0A6J1V8B8</accession>
<evidence type="ECO:0000313" key="2">
    <source>
        <dbReference type="Proteomes" id="UP000504612"/>
    </source>
</evidence>
<dbReference type="GeneID" id="113422319"/>
<evidence type="ECO:0000256" key="1">
    <source>
        <dbReference type="SAM" id="MobiDB-lite"/>
    </source>
</evidence>
<dbReference type="AlphaFoldDB" id="A0A6J1V8B8"/>
<name>A0A6J1V8B8_9SAUR</name>
<evidence type="ECO:0000313" key="3">
    <source>
        <dbReference type="RefSeq" id="XP_026538955.1"/>
    </source>
</evidence>
<feature type="compositionally biased region" description="Acidic residues" evidence="1">
    <location>
        <begin position="166"/>
        <end position="180"/>
    </location>
</feature>
<feature type="region of interest" description="Disordered" evidence="1">
    <location>
        <begin position="67"/>
        <end position="104"/>
    </location>
</feature>
<dbReference type="KEGG" id="nss:113422319"/>
<dbReference type="Proteomes" id="UP000504612">
    <property type="component" value="Unplaced"/>
</dbReference>
<proteinExistence type="predicted"/>